<keyword evidence="6" id="KW-0539">Nucleus</keyword>
<organism evidence="9 10">
    <name type="scientific">Verruconis gallopava</name>
    <dbReference type="NCBI Taxonomy" id="253628"/>
    <lineage>
        <taxon>Eukaryota</taxon>
        <taxon>Fungi</taxon>
        <taxon>Dikarya</taxon>
        <taxon>Ascomycota</taxon>
        <taxon>Pezizomycotina</taxon>
        <taxon>Dothideomycetes</taxon>
        <taxon>Pleosporomycetidae</taxon>
        <taxon>Venturiales</taxon>
        <taxon>Sympoventuriaceae</taxon>
        <taxon>Verruconis</taxon>
    </lineage>
</organism>
<reference evidence="9 10" key="1">
    <citation type="submission" date="2015-01" db="EMBL/GenBank/DDBJ databases">
        <title>The Genome Sequence of Ochroconis gallopava CBS43764.</title>
        <authorList>
            <consortium name="The Broad Institute Genomics Platform"/>
            <person name="Cuomo C."/>
            <person name="de Hoog S."/>
            <person name="Gorbushina A."/>
            <person name="Stielow B."/>
            <person name="Teixiera M."/>
            <person name="Abouelleil A."/>
            <person name="Chapman S.B."/>
            <person name="Priest M."/>
            <person name="Young S.K."/>
            <person name="Wortman J."/>
            <person name="Nusbaum C."/>
            <person name="Birren B."/>
        </authorList>
    </citation>
    <scope>NUCLEOTIDE SEQUENCE [LARGE SCALE GENOMIC DNA]</scope>
    <source>
        <strain evidence="9 10">CBS 43764</strain>
    </source>
</reference>
<dbReference type="CDD" id="cd05251">
    <property type="entry name" value="NmrA_like_SDR_a"/>
    <property type="match status" value="1"/>
</dbReference>
<dbReference type="VEuPathDB" id="FungiDB:PV09_05904"/>
<dbReference type="FunFam" id="3.40.50.720:FF:000181">
    <property type="entry name" value="NmrA-like family domain-containing protein 1"/>
    <property type="match status" value="1"/>
</dbReference>
<sequence>MSKILTVFGATGNQGGSVVHHVLSHPELSKTYKVRAITRDPSKPKAQALKARGCEVVAADMNDAESLKKAIAGSGVVFGVTNYWEAMDMQLEIRQGKAIADASKAAGVERLIWSSLPNVTKETKGAITAVEHFDSKAQVEQYIRDIQQPATFFMPAMFMSVGLSNFRKLPDDKYYFTTPFNRDTKVPLYNPGEDTGTFVAAILLLGDETLNKRVLGSAPYITPEQMVKDFNDATGLSAEFMQISWDQFKAALPPAAAEELTGNFKLVVDFDYYVGEPADGVEKSIDLVKRAGLKPPMTWGEYVKKNWKTD</sequence>
<feature type="domain" description="NmrA-like" evidence="8">
    <location>
        <begin position="2"/>
        <end position="302"/>
    </location>
</feature>
<dbReference type="HOGENOM" id="CLU_007383_8_1_1"/>
<evidence type="ECO:0000256" key="2">
    <source>
        <dbReference type="ARBA" id="ARBA00004556"/>
    </source>
</evidence>
<dbReference type="GO" id="GO:0005634">
    <property type="term" value="C:nucleus"/>
    <property type="evidence" value="ECO:0007669"/>
    <property type="project" value="UniProtKB-SubCell"/>
</dbReference>
<evidence type="ECO:0000313" key="9">
    <source>
        <dbReference type="EMBL" id="KIW02849.1"/>
    </source>
</evidence>
<keyword evidence="10" id="KW-1185">Reference proteome</keyword>
<protein>
    <recommendedName>
        <fullName evidence="7">NmrA-like family domain-containing protein 1</fullName>
    </recommendedName>
</protein>
<dbReference type="AlphaFoldDB" id="A0A0D2AUM3"/>
<dbReference type="InParanoid" id="A0A0D2AUM3"/>
<dbReference type="Gene3D" id="3.40.50.720">
    <property type="entry name" value="NAD(P)-binding Rossmann-like Domain"/>
    <property type="match status" value="1"/>
</dbReference>
<proteinExistence type="inferred from homology"/>
<dbReference type="PANTHER" id="PTHR42748:SF31">
    <property type="entry name" value="NMRA-LIKE DOMAIN-CONTAINING PROTEIN-RELATED"/>
    <property type="match status" value="1"/>
</dbReference>
<evidence type="ECO:0000256" key="6">
    <source>
        <dbReference type="ARBA" id="ARBA00023242"/>
    </source>
</evidence>
<dbReference type="EMBL" id="KN847547">
    <property type="protein sequence ID" value="KIW02849.1"/>
    <property type="molecule type" value="Genomic_DNA"/>
</dbReference>
<evidence type="ECO:0000259" key="8">
    <source>
        <dbReference type="Pfam" id="PF05368"/>
    </source>
</evidence>
<dbReference type="Gene3D" id="3.90.25.10">
    <property type="entry name" value="UDP-galactose 4-epimerase, domain 1"/>
    <property type="match status" value="1"/>
</dbReference>
<dbReference type="OrthoDB" id="3358371at2759"/>
<accession>A0A0D2AUM3</accession>
<comment type="similarity">
    <text evidence="3">Belongs to the NmrA-type oxidoreductase family.</text>
</comment>
<dbReference type="Pfam" id="PF05368">
    <property type="entry name" value="NmrA"/>
    <property type="match status" value="1"/>
</dbReference>
<dbReference type="GeneID" id="27313877"/>
<evidence type="ECO:0000256" key="1">
    <source>
        <dbReference type="ARBA" id="ARBA00004123"/>
    </source>
</evidence>
<dbReference type="InterPro" id="IPR008030">
    <property type="entry name" value="NmrA-like"/>
</dbReference>
<evidence type="ECO:0000256" key="5">
    <source>
        <dbReference type="ARBA" id="ARBA00022857"/>
    </source>
</evidence>
<dbReference type="SUPFAM" id="SSF51735">
    <property type="entry name" value="NAD(P)-binding Rossmann-fold domains"/>
    <property type="match status" value="1"/>
</dbReference>
<keyword evidence="4" id="KW-0963">Cytoplasm</keyword>
<dbReference type="Proteomes" id="UP000053259">
    <property type="component" value="Unassembled WGS sequence"/>
</dbReference>
<keyword evidence="5" id="KW-0521">NADP</keyword>
<dbReference type="PANTHER" id="PTHR42748">
    <property type="entry name" value="NITROGEN METABOLITE REPRESSION PROTEIN NMRA FAMILY MEMBER"/>
    <property type="match status" value="1"/>
</dbReference>
<dbReference type="RefSeq" id="XP_016212718.1">
    <property type="nucleotide sequence ID" value="XM_016359469.1"/>
</dbReference>
<dbReference type="STRING" id="253628.A0A0D2AUM3"/>
<gene>
    <name evidence="9" type="ORF">PV09_05904</name>
</gene>
<dbReference type="GO" id="GO:0048471">
    <property type="term" value="C:perinuclear region of cytoplasm"/>
    <property type="evidence" value="ECO:0007669"/>
    <property type="project" value="UniProtKB-SubCell"/>
</dbReference>
<name>A0A0D2AUM3_9PEZI</name>
<dbReference type="InterPro" id="IPR051164">
    <property type="entry name" value="NmrA-like_oxidored"/>
</dbReference>
<evidence type="ECO:0000313" key="10">
    <source>
        <dbReference type="Proteomes" id="UP000053259"/>
    </source>
</evidence>
<evidence type="ECO:0000256" key="4">
    <source>
        <dbReference type="ARBA" id="ARBA00022490"/>
    </source>
</evidence>
<evidence type="ECO:0000256" key="3">
    <source>
        <dbReference type="ARBA" id="ARBA00006328"/>
    </source>
</evidence>
<evidence type="ECO:0000256" key="7">
    <source>
        <dbReference type="ARBA" id="ARBA00040296"/>
    </source>
</evidence>
<comment type="subcellular location">
    <subcellularLocation>
        <location evidence="2">Cytoplasm</location>
        <location evidence="2">Perinuclear region</location>
    </subcellularLocation>
    <subcellularLocation>
        <location evidence="1">Nucleus</location>
    </subcellularLocation>
</comment>
<dbReference type="InterPro" id="IPR036291">
    <property type="entry name" value="NAD(P)-bd_dom_sf"/>
</dbReference>